<keyword evidence="2" id="KW-1185">Reference proteome</keyword>
<dbReference type="EMBL" id="JAIWQS010000005">
    <property type="protein sequence ID" value="KAJ8763729.1"/>
    <property type="molecule type" value="Genomic_DNA"/>
</dbReference>
<accession>A0AAV8TBK8</accession>
<gene>
    <name evidence="1" type="ORF">K2173_003511</name>
</gene>
<evidence type="ECO:0000313" key="2">
    <source>
        <dbReference type="Proteomes" id="UP001159364"/>
    </source>
</evidence>
<proteinExistence type="predicted"/>
<evidence type="ECO:0000313" key="1">
    <source>
        <dbReference type="EMBL" id="KAJ8763729.1"/>
    </source>
</evidence>
<protein>
    <submittedName>
        <fullName evidence="1">Uncharacterized protein</fullName>
    </submittedName>
</protein>
<name>A0AAV8TBK8_9ROSI</name>
<dbReference type="AlphaFoldDB" id="A0AAV8TBK8"/>
<reference evidence="1 2" key="1">
    <citation type="submission" date="2021-09" db="EMBL/GenBank/DDBJ databases">
        <title>Genomic insights and catalytic innovation underlie evolution of tropane alkaloids biosynthesis.</title>
        <authorList>
            <person name="Wang Y.-J."/>
            <person name="Tian T."/>
            <person name="Huang J.-P."/>
            <person name="Huang S.-X."/>
        </authorList>
    </citation>
    <scope>NUCLEOTIDE SEQUENCE [LARGE SCALE GENOMIC DNA]</scope>
    <source>
        <strain evidence="1">KIB-2018</strain>
        <tissue evidence="1">Leaf</tissue>
    </source>
</reference>
<comment type="caution">
    <text evidence="1">The sequence shown here is derived from an EMBL/GenBank/DDBJ whole genome shotgun (WGS) entry which is preliminary data.</text>
</comment>
<sequence length="223" mass="23665">MAACEGILAVCLGCGRVNHRIENYTEVVVLVITGAKNVGVAKDMAMVDASSNSKEDIFGPWLVSQCKQRRIIRSKSSSVSQEKTISNTITGNRFESLQVEDSVVVKVDKGSVGLGKRISSVKGPVGLRDKGKKPGVVKGVGRSGREMGQFQTRPIVPSILSTKVSVLPVIDNVGGGVVAKFVLNEPKPPDPIASDIIVYEKPPVISETLAHKVACAMNDVVLS</sequence>
<organism evidence="1 2">
    <name type="scientific">Erythroxylum novogranatense</name>
    <dbReference type="NCBI Taxonomy" id="1862640"/>
    <lineage>
        <taxon>Eukaryota</taxon>
        <taxon>Viridiplantae</taxon>
        <taxon>Streptophyta</taxon>
        <taxon>Embryophyta</taxon>
        <taxon>Tracheophyta</taxon>
        <taxon>Spermatophyta</taxon>
        <taxon>Magnoliopsida</taxon>
        <taxon>eudicotyledons</taxon>
        <taxon>Gunneridae</taxon>
        <taxon>Pentapetalae</taxon>
        <taxon>rosids</taxon>
        <taxon>fabids</taxon>
        <taxon>Malpighiales</taxon>
        <taxon>Erythroxylaceae</taxon>
        <taxon>Erythroxylum</taxon>
    </lineage>
</organism>
<dbReference type="Proteomes" id="UP001159364">
    <property type="component" value="Linkage Group LG05"/>
</dbReference>